<reference evidence="1 2" key="1">
    <citation type="submission" date="2020-08" db="EMBL/GenBank/DDBJ databases">
        <title>Arenibacter gaetbuli sp. nov., isolated from a sand dune.</title>
        <authorList>
            <person name="Park S."/>
            <person name="Yoon J.-H."/>
        </authorList>
    </citation>
    <scope>NUCLEOTIDE SEQUENCE [LARGE SCALE GENOMIC DNA]</scope>
    <source>
        <strain evidence="1 2">BSSL-BM3</strain>
    </source>
</reference>
<name>A0ABR7QLH9_9FLAO</name>
<dbReference type="PROSITE" id="PS51257">
    <property type="entry name" value="PROKAR_LIPOPROTEIN"/>
    <property type="match status" value="1"/>
</dbReference>
<organism evidence="1 2">
    <name type="scientific">Arenibacter arenosicollis</name>
    <dbReference type="NCBI Taxonomy" id="2762274"/>
    <lineage>
        <taxon>Bacteria</taxon>
        <taxon>Pseudomonadati</taxon>
        <taxon>Bacteroidota</taxon>
        <taxon>Flavobacteriia</taxon>
        <taxon>Flavobacteriales</taxon>
        <taxon>Flavobacteriaceae</taxon>
        <taxon>Arenibacter</taxon>
    </lineage>
</organism>
<proteinExistence type="predicted"/>
<dbReference type="Proteomes" id="UP000618952">
    <property type="component" value="Unassembled WGS sequence"/>
</dbReference>
<dbReference type="InterPro" id="IPR032577">
    <property type="entry name" value="DUF4920"/>
</dbReference>
<evidence type="ECO:0000313" key="1">
    <source>
        <dbReference type="EMBL" id="MBC8768009.1"/>
    </source>
</evidence>
<protein>
    <submittedName>
        <fullName evidence="1">DUF4920 domain-containing protein</fullName>
    </submittedName>
</protein>
<keyword evidence="2" id="KW-1185">Reference proteome</keyword>
<accession>A0ABR7QLH9</accession>
<sequence length="167" mass="19018">MRHFNILIAFFIVFSACKPQNKSQEPIREPVAEETFEYFGAQIVDYNAMTSGMMLKKYKSMAKTDTLASLFSGRVTEVCKVKGCWMKLELGNGDETMVRFKDYSFFMPRDIVGKEVIVNGVAFVEEMSVEDQRHFAHDGGKPDEEIARISEVKKTYAFEADGVLINK</sequence>
<evidence type="ECO:0000313" key="2">
    <source>
        <dbReference type="Proteomes" id="UP000618952"/>
    </source>
</evidence>
<gene>
    <name evidence="1" type="ORF">H4O18_08395</name>
</gene>
<dbReference type="EMBL" id="JACLHY010000006">
    <property type="protein sequence ID" value="MBC8768009.1"/>
    <property type="molecule type" value="Genomic_DNA"/>
</dbReference>
<comment type="caution">
    <text evidence="1">The sequence shown here is derived from an EMBL/GenBank/DDBJ whole genome shotgun (WGS) entry which is preliminary data.</text>
</comment>
<dbReference type="RefSeq" id="WP_187583401.1">
    <property type="nucleotide sequence ID" value="NZ_JACLHY010000006.1"/>
</dbReference>
<dbReference type="Pfam" id="PF16267">
    <property type="entry name" value="DUF4920"/>
    <property type="match status" value="1"/>
</dbReference>